<dbReference type="AlphaFoldDB" id="A0A8N4ET52"/>
<sequence length="241" mass="26752">MARFRLVVSDFLVSFLWVWSGSILRYLAYGILGLGMHPIALMIKGSFAVVYVYCFSWLGKATRGGSYNPLIVLCYGISGNFSGFLFTVCGRIPAQHVQVIGSIIGVWLTNTTSAAAAHGPHLNVDVHRGALIEGLLTFFIVLVSLGLKKVPKSSSMKRWISSISKVIFHILASDMTGGIMNPATAFAWAYAQGKHLTREHLCVYWLAPMEGTLLGVWTCNLFDRPQKHRMHCRKETRIKSE</sequence>
<keyword evidence="7" id="KW-1185">Reference proteome</keyword>
<dbReference type="Pfam" id="PF00230">
    <property type="entry name" value="MIP"/>
    <property type="match status" value="1"/>
</dbReference>
<name>A0A8N4ET52_ELAGV</name>
<evidence type="ECO:0000256" key="3">
    <source>
        <dbReference type="ARBA" id="ARBA00022989"/>
    </source>
</evidence>
<evidence type="ECO:0000256" key="4">
    <source>
        <dbReference type="ARBA" id="ARBA00023136"/>
    </source>
</evidence>
<evidence type="ECO:0000313" key="7">
    <source>
        <dbReference type="Proteomes" id="UP000504607"/>
    </source>
</evidence>
<keyword evidence="5" id="KW-0813">Transport</keyword>
<dbReference type="PRINTS" id="PR00783">
    <property type="entry name" value="MINTRINSICP"/>
</dbReference>
<accession>A0A8N4ET52</accession>
<feature type="transmembrane region" description="Helical" evidence="6">
    <location>
        <begin position="167"/>
        <end position="191"/>
    </location>
</feature>
<dbReference type="GeneID" id="105032067"/>
<dbReference type="RefSeq" id="XP_029116724.1">
    <property type="nucleotide sequence ID" value="XM_029260891.1"/>
</dbReference>
<dbReference type="SUPFAM" id="SSF81338">
    <property type="entry name" value="Aquaporin-like"/>
    <property type="match status" value="1"/>
</dbReference>
<evidence type="ECO:0000313" key="8">
    <source>
        <dbReference type="RefSeq" id="XP_029116724.1"/>
    </source>
</evidence>
<reference evidence="8" key="1">
    <citation type="submission" date="2025-08" db="UniProtKB">
        <authorList>
            <consortium name="RefSeq"/>
        </authorList>
    </citation>
    <scope>IDENTIFICATION</scope>
</reference>
<evidence type="ECO:0000256" key="1">
    <source>
        <dbReference type="ARBA" id="ARBA00004141"/>
    </source>
</evidence>
<feature type="transmembrane region" description="Helical" evidence="6">
    <location>
        <begin position="70"/>
        <end position="90"/>
    </location>
</feature>
<dbReference type="PANTHER" id="PTHR47720:SF1">
    <property type="entry name" value="AQUAPORIN SIP2-1-RELATED"/>
    <property type="match status" value="1"/>
</dbReference>
<dbReference type="InterPro" id="IPR000425">
    <property type="entry name" value="MIP"/>
</dbReference>
<dbReference type="PANTHER" id="PTHR47720">
    <property type="entry name" value="AQUAPORIN SIP2-1-RELATED"/>
    <property type="match status" value="1"/>
</dbReference>
<feature type="transmembrane region" description="Helical" evidence="6">
    <location>
        <begin position="39"/>
        <end position="58"/>
    </location>
</feature>
<comment type="subcellular location">
    <subcellularLocation>
        <location evidence="1">Membrane</location>
        <topology evidence="1">Multi-pass membrane protein</topology>
    </subcellularLocation>
</comment>
<dbReference type="Gene3D" id="1.20.1080.10">
    <property type="entry name" value="Glycerol uptake facilitator protein"/>
    <property type="match status" value="1"/>
</dbReference>
<evidence type="ECO:0000256" key="5">
    <source>
        <dbReference type="RuleBase" id="RU000477"/>
    </source>
</evidence>
<keyword evidence="4 6" id="KW-0472">Membrane</keyword>
<dbReference type="GO" id="GO:0016020">
    <property type="term" value="C:membrane"/>
    <property type="evidence" value="ECO:0007669"/>
    <property type="project" value="UniProtKB-SubCell"/>
</dbReference>
<organism evidence="7 8">
    <name type="scientific">Elaeis guineensis var. tenera</name>
    <name type="common">Oil palm</name>
    <dbReference type="NCBI Taxonomy" id="51953"/>
    <lineage>
        <taxon>Eukaryota</taxon>
        <taxon>Viridiplantae</taxon>
        <taxon>Streptophyta</taxon>
        <taxon>Embryophyta</taxon>
        <taxon>Tracheophyta</taxon>
        <taxon>Spermatophyta</taxon>
        <taxon>Magnoliopsida</taxon>
        <taxon>Liliopsida</taxon>
        <taxon>Arecaceae</taxon>
        <taxon>Arecoideae</taxon>
        <taxon>Cocoseae</taxon>
        <taxon>Elaeidinae</taxon>
        <taxon>Elaeis</taxon>
    </lineage>
</organism>
<dbReference type="Proteomes" id="UP000504607">
    <property type="component" value="Unplaced"/>
</dbReference>
<dbReference type="InterPro" id="IPR023271">
    <property type="entry name" value="Aquaporin-like"/>
</dbReference>
<gene>
    <name evidence="8" type="primary">LOC105032067</name>
</gene>
<evidence type="ECO:0000256" key="6">
    <source>
        <dbReference type="SAM" id="Phobius"/>
    </source>
</evidence>
<dbReference type="OrthoDB" id="1580043at2759"/>
<feature type="transmembrane region" description="Helical" evidence="6">
    <location>
        <begin position="129"/>
        <end position="147"/>
    </location>
</feature>
<keyword evidence="3 6" id="KW-1133">Transmembrane helix</keyword>
<evidence type="ECO:0000256" key="2">
    <source>
        <dbReference type="ARBA" id="ARBA00022692"/>
    </source>
</evidence>
<dbReference type="GO" id="GO:0015267">
    <property type="term" value="F:channel activity"/>
    <property type="evidence" value="ECO:0007669"/>
    <property type="project" value="InterPro"/>
</dbReference>
<feature type="transmembrane region" description="Helical" evidence="6">
    <location>
        <begin position="6"/>
        <end position="27"/>
    </location>
</feature>
<comment type="similarity">
    <text evidence="5">Belongs to the MIP/aquaporin (TC 1.A.8) family.</text>
</comment>
<protein>
    <submittedName>
        <fullName evidence="8">Probable aquaporin SIP2-1 isoform X1</fullName>
    </submittedName>
</protein>
<feature type="transmembrane region" description="Helical" evidence="6">
    <location>
        <begin position="203"/>
        <end position="222"/>
    </location>
</feature>
<keyword evidence="2 5" id="KW-0812">Transmembrane</keyword>
<dbReference type="InterPro" id="IPR044226">
    <property type="entry name" value="SIP2-1-like"/>
</dbReference>
<proteinExistence type="inferred from homology"/>